<proteinExistence type="inferred from homology"/>
<dbReference type="InterPro" id="IPR001128">
    <property type="entry name" value="Cyt_P450"/>
</dbReference>
<dbReference type="GO" id="GO:0020037">
    <property type="term" value="F:heme binding"/>
    <property type="evidence" value="ECO:0007669"/>
    <property type="project" value="InterPro"/>
</dbReference>
<name>A0A830GDJ2_9EURY</name>
<dbReference type="PANTHER" id="PTHR46696">
    <property type="entry name" value="P450, PUTATIVE (EUROFUNG)-RELATED"/>
    <property type="match status" value="1"/>
</dbReference>
<keyword evidence="2" id="KW-0503">Monooxygenase</keyword>
<gene>
    <name evidence="4" type="ORF">GCM10009021_18090</name>
</gene>
<dbReference type="PANTHER" id="PTHR46696:SF4">
    <property type="entry name" value="BIOTIN BIOSYNTHESIS CYTOCHROME P450"/>
    <property type="match status" value="1"/>
</dbReference>
<keyword evidence="2" id="KW-0408">Iron</keyword>
<dbReference type="PRINTS" id="PR00359">
    <property type="entry name" value="BP450"/>
</dbReference>
<dbReference type="EMBL" id="BMOQ01000005">
    <property type="protein sequence ID" value="GGN17634.1"/>
    <property type="molecule type" value="Genomic_DNA"/>
</dbReference>
<dbReference type="GO" id="GO:0006707">
    <property type="term" value="P:cholesterol catabolic process"/>
    <property type="evidence" value="ECO:0007669"/>
    <property type="project" value="TreeGrafter"/>
</dbReference>
<dbReference type="Pfam" id="PF00067">
    <property type="entry name" value="p450"/>
    <property type="match status" value="1"/>
</dbReference>
<evidence type="ECO:0000313" key="4">
    <source>
        <dbReference type="EMBL" id="GGN17634.1"/>
    </source>
</evidence>
<sequence>MDGSSPYGSDGGTPAGLREAGAAHDPFGWYDERRRTGAVHYDPEREVYDVFTHEHVKAALQDDDALVRKPLSREEGAHTPFAYLDEAMVWSDGPEHTASKHQFFEFFRPDRLRALRGSIREIADDQFEVARRDGPEFDFVAAFARPVPLRVVMDLVGVPRDDQGRVLTWLETFREVMNSEHSAAESGEGERMAEAVDYLADLVARRRADPADDLVSRLVEETTLDDATIGANCFDFLLAGQGTMTEHLSNALYLLDDHDLFADFDEYDLDVVLEEVLRYRAPLQARARETTRPVTIAGTTIPAGETVVLWIGAANRDPARYDAPEEFRPTRDPDHLAFGTGPHTCIGAPLARLEAPIVLRAFAERVDELGVDLDAAVPKAKASKTGFERLPVSIR</sequence>
<dbReference type="AlphaFoldDB" id="A0A830GDJ2"/>
<protein>
    <submittedName>
        <fullName evidence="4">Cytochrome P450</fullName>
    </submittedName>
</protein>
<dbReference type="Proteomes" id="UP000608850">
    <property type="component" value="Unassembled WGS sequence"/>
</dbReference>
<keyword evidence="2" id="KW-0349">Heme</keyword>
<evidence type="ECO:0000313" key="5">
    <source>
        <dbReference type="Proteomes" id="UP000608850"/>
    </source>
</evidence>
<feature type="region of interest" description="Disordered" evidence="3">
    <location>
        <begin position="1"/>
        <end position="20"/>
    </location>
</feature>
<dbReference type="GO" id="GO:0036199">
    <property type="term" value="F:cholest-4-en-3-one 26-monooxygenase activity"/>
    <property type="evidence" value="ECO:0007669"/>
    <property type="project" value="TreeGrafter"/>
</dbReference>
<evidence type="ECO:0000256" key="3">
    <source>
        <dbReference type="SAM" id="MobiDB-lite"/>
    </source>
</evidence>
<comment type="similarity">
    <text evidence="1 2">Belongs to the cytochrome P450 family.</text>
</comment>
<reference evidence="4 5" key="1">
    <citation type="journal article" date="2019" name="Int. J. Syst. Evol. Microbiol.">
        <title>The Global Catalogue of Microorganisms (GCM) 10K type strain sequencing project: providing services to taxonomists for standard genome sequencing and annotation.</title>
        <authorList>
            <consortium name="The Broad Institute Genomics Platform"/>
            <consortium name="The Broad Institute Genome Sequencing Center for Infectious Disease"/>
            <person name="Wu L."/>
            <person name="Ma J."/>
        </authorList>
    </citation>
    <scope>NUCLEOTIDE SEQUENCE [LARGE SCALE GENOMIC DNA]</scope>
    <source>
        <strain evidence="4 5">JCM 16331</strain>
    </source>
</reference>
<dbReference type="InterPro" id="IPR036396">
    <property type="entry name" value="Cyt_P450_sf"/>
</dbReference>
<keyword evidence="2" id="KW-0479">Metal-binding</keyword>
<keyword evidence="5" id="KW-1185">Reference proteome</keyword>
<dbReference type="PROSITE" id="PS00086">
    <property type="entry name" value="CYTOCHROME_P450"/>
    <property type="match status" value="1"/>
</dbReference>
<dbReference type="InterPro" id="IPR017972">
    <property type="entry name" value="Cyt_P450_CS"/>
</dbReference>
<dbReference type="OrthoDB" id="40089at2157"/>
<keyword evidence="2" id="KW-0560">Oxidoreductase</keyword>
<comment type="caution">
    <text evidence="4">The sequence shown here is derived from an EMBL/GenBank/DDBJ whole genome shotgun (WGS) entry which is preliminary data.</text>
</comment>
<evidence type="ECO:0000256" key="1">
    <source>
        <dbReference type="ARBA" id="ARBA00010617"/>
    </source>
</evidence>
<dbReference type="Gene3D" id="1.10.630.10">
    <property type="entry name" value="Cytochrome P450"/>
    <property type="match status" value="1"/>
</dbReference>
<accession>A0A830GDJ2</accession>
<dbReference type="GO" id="GO:0005506">
    <property type="term" value="F:iron ion binding"/>
    <property type="evidence" value="ECO:0007669"/>
    <property type="project" value="InterPro"/>
</dbReference>
<dbReference type="SUPFAM" id="SSF48264">
    <property type="entry name" value="Cytochrome P450"/>
    <property type="match status" value="1"/>
</dbReference>
<dbReference type="PRINTS" id="PR00385">
    <property type="entry name" value="P450"/>
</dbReference>
<dbReference type="RefSeq" id="WP_188878494.1">
    <property type="nucleotide sequence ID" value="NZ_BMOQ01000005.1"/>
</dbReference>
<dbReference type="InterPro" id="IPR002397">
    <property type="entry name" value="Cyt_P450_B"/>
</dbReference>
<evidence type="ECO:0000256" key="2">
    <source>
        <dbReference type="RuleBase" id="RU000461"/>
    </source>
</evidence>
<organism evidence="4 5">
    <name type="scientific">Halarchaeum nitratireducens</name>
    <dbReference type="NCBI Taxonomy" id="489913"/>
    <lineage>
        <taxon>Archaea</taxon>
        <taxon>Methanobacteriati</taxon>
        <taxon>Methanobacteriota</taxon>
        <taxon>Stenosarchaea group</taxon>
        <taxon>Halobacteria</taxon>
        <taxon>Halobacteriales</taxon>
        <taxon>Halobacteriaceae</taxon>
    </lineage>
</organism>
<dbReference type="GO" id="GO:0008395">
    <property type="term" value="F:steroid hydroxylase activity"/>
    <property type="evidence" value="ECO:0007669"/>
    <property type="project" value="TreeGrafter"/>
</dbReference>